<keyword evidence="5 7" id="KW-1133">Transmembrane helix</keyword>
<sequence length="411" mass="45252">MERWKINLYALWLTQVLSLTSFGLGMPFLPFYIQEISPMSPEMVKWYTGVLNALPALTMAVMSPIWGVVSDRYGRKLMLLRAMAGGVLIIGLLGLVTEMWQIVVLRGLQGIFTGTVTAALAFVASNTPSKNLSYAIGFLSSSTFLGYAIGPIIGGMVAEWFGYRVSFFVGAGLMLAAFLMVYFIIIEDPKSYGQKLEKQKNDVPWYKIFTPAILMLLIVLLINRVTRTVFTPYIPIYVAEVIPAGKSATQWTGYINGFAGFSTAMAAIIISRIADRYDKRRLMFLLAFVTLGLSLLVLRTTGILSFTLFYGVMFFTLGGIEPIAMAMTAELTPADRRGTLFGFQGLLGSIGMVMSPMFGAWVSVAYGVRAILWIIPVLLVLNLVIFAIRGRYARHHGKAQGKAAEQAAEKV</sequence>
<evidence type="ECO:0000256" key="4">
    <source>
        <dbReference type="ARBA" id="ARBA00022692"/>
    </source>
</evidence>
<feature type="transmembrane region" description="Helical" evidence="7">
    <location>
        <begin position="132"/>
        <end position="153"/>
    </location>
</feature>
<keyword evidence="6 7" id="KW-0472">Membrane</keyword>
<dbReference type="SUPFAM" id="SSF103473">
    <property type="entry name" value="MFS general substrate transporter"/>
    <property type="match status" value="1"/>
</dbReference>
<keyword evidence="4 7" id="KW-0812">Transmembrane</keyword>
<protein>
    <submittedName>
        <fullName evidence="9">MFS transporter, DHA1 family, multidrug resistance protein</fullName>
    </submittedName>
</protein>
<dbReference type="GO" id="GO:0022857">
    <property type="term" value="F:transmembrane transporter activity"/>
    <property type="evidence" value="ECO:0007669"/>
    <property type="project" value="InterPro"/>
</dbReference>
<feature type="transmembrane region" description="Helical" evidence="7">
    <location>
        <begin position="103"/>
        <end position="125"/>
    </location>
</feature>
<keyword evidence="10" id="KW-1185">Reference proteome</keyword>
<dbReference type="InterPro" id="IPR036259">
    <property type="entry name" value="MFS_trans_sf"/>
</dbReference>
<dbReference type="Proteomes" id="UP000199208">
    <property type="component" value="Unassembled WGS sequence"/>
</dbReference>
<feature type="transmembrane region" description="Helical" evidence="7">
    <location>
        <begin position="370"/>
        <end position="388"/>
    </location>
</feature>
<feature type="transmembrane region" description="Helical" evidence="7">
    <location>
        <begin position="308"/>
        <end position="328"/>
    </location>
</feature>
<keyword evidence="2" id="KW-0813">Transport</keyword>
<name>A0A1G5RSI8_9FIRM</name>
<gene>
    <name evidence="9" type="ORF">SAMN03080599_00542</name>
</gene>
<evidence type="ECO:0000256" key="7">
    <source>
        <dbReference type="SAM" id="Phobius"/>
    </source>
</evidence>
<dbReference type="Gene3D" id="1.20.1250.20">
    <property type="entry name" value="MFS general substrate transporter like domains"/>
    <property type="match status" value="2"/>
</dbReference>
<dbReference type="AlphaFoldDB" id="A0A1G5RSI8"/>
<evidence type="ECO:0000256" key="5">
    <source>
        <dbReference type="ARBA" id="ARBA00022989"/>
    </source>
</evidence>
<evidence type="ECO:0000256" key="2">
    <source>
        <dbReference type="ARBA" id="ARBA00022448"/>
    </source>
</evidence>
<dbReference type="InterPro" id="IPR020846">
    <property type="entry name" value="MFS_dom"/>
</dbReference>
<dbReference type="EMBL" id="FMWL01000002">
    <property type="protein sequence ID" value="SCZ77053.1"/>
    <property type="molecule type" value="Genomic_DNA"/>
</dbReference>
<reference evidence="9 10" key="1">
    <citation type="submission" date="2016-10" db="EMBL/GenBank/DDBJ databases">
        <authorList>
            <person name="de Groot N.N."/>
        </authorList>
    </citation>
    <scope>NUCLEOTIDE SEQUENCE [LARGE SCALE GENOMIC DNA]</scope>
    <source>
        <strain evidence="9 10">DSM 2784</strain>
    </source>
</reference>
<feature type="transmembrane region" description="Helical" evidence="7">
    <location>
        <begin position="12"/>
        <end position="34"/>
    </location>
</feature>
<dbReference type="STRING" id="1120920.SAMN03080599_00542"/>
<dbReference type="OrthoDB" id="65739at2"/>
<evidence type="ECO:0000256" key="6">
    <source>
        <dbReference type="ARBA" id="ARBA00023136"/>
    </source>
</evidence>
<feature type="transmembrane region" description="Helical" evidence="7">
    <location>
        <begin position="340"/>
        <end position="364"/>
    </location>
</feature>
<organism evidence="9 10">
    <name type="scientific">Acidaminobacter hydrogenoformans DSM 2784</name>
    <dbReference type="NCBI Taxonomy" id="1120920"/>
    <lineage>
        <taxon>Bacteria</taxon>
        <taxon>Bacillati</taxon>
        <taxon>Bacillota</taxon>
        <taxon>Clostridia</taxon>
        <taxon>Peptostreptococcales</taxon>
        <taxon>Acidaminobacteraceae</taxon>
        <taxon>Acidaminobacter</taxon>
    </lineage>
</organism>
<feature type="transmembrane region" description="Helical" evidence="7">
    <location>
        <begin position="205"/>
        <end position="222"/>
    </location>
</feature>
<comment type="subcellular location">
    <subcellularLocation>
        <location evidence="1">Cell membrane</location>
        <topology evidence="1">Multi-pass membrane protein</topology>
    </subcellularLocation>
</comment>
<dbReference type="PANTHER" id="PTHR43414">
    <property type="entry name" value="MULTIDRUG RESISTANCE PROTEIN MDTG"/>
    <property type="match status" value="1"/>
</dbReference>
<dbReference type="Pfam" id="PF07690">
    <property type="entry name" value="MFS_1"/>
    <property type="match status" value="1"/>
</dbReference>
<dbReference type="InterPro" id="IPR001958">
    <property type="entry name" value="Tet-R_TetA/multi-R_MdtG-like"/>
</dbReference>
<dbReference type="PANTHER" id="PTHR43414:SF6">
    <property type="entry name" value="MULTIDRUG RESISTANCE PROTEIN MDTG"/>
    <property type="match status" value="1"/>
</dbReference>
<feature type="domain" description="Major facilitator superfamily (MFS) profile" evidence="8">
    <location>
        <begin position="7"/>
        <end position="394"/>
    </location>
</feature>
<accession>A0A1G5RSI8</accession>
<dbReference type="GO" id="GO:0005886">
    <property type="term" value="C:plasma membrane"/>
    <property type="evidence" value="ECO:0007669"/>
    <property type="project" value="UniProtKB-SubCell"/>
</dbReference>
<feature type="transmembrane region" description="Helical" evidence="7">
    <location>
        <begin position="46"/>
        <end position="66"/>
    </location>
</feature>
<evidence type="ECO:0000256" key="1">
    <source>
        <dbReference type="ARBA" id="ARBA00004651"/>
    </source>
</evidence>
<evidence type="ECO:0000313" key="9">
    <source>
        <dbReference type="EMBL" id="SCZ77053.1"/>
    </source>
</evidence>
<feature type="transmembrane region" description="Helical" evidence="7">
    <location>
        <begin position="251"/>
        <end position="270"/>
    </location>
</feature>
<evidence type="ECO:0000259" key="8">
    <source>
        <dbReference type="PROSITE" id="PS50850"/>
    </source>
</evidence>
<evidence type="ECO:0000313" key="10">
    <source>
        <dbReference type="Proteomes" id="UP000199208"/>
    </source>
</evidence>
<proteinExistence type="predicted"/>
<dbReference type="PROSITE" id="PS50850">
    <property type="entry name" value="MFS"/>
    <property type="match status" value="1"/>
</dbReference>
<dbReference type="InterPro" id="IPR011701">
    <property type="entry name" value="MFS"/>
</dbReference>
<feature type="transmembrane region" description="Helical" evidence="7">
    <location>
        <begin position="282"/>
        <end position="302"/>
    </location>
</feature>
<feature type="transmembrane region" description="Helical" evidence="7">
    <location>
        <begin position="165"/>
        <end position="185"/>
    </location>
</feature>
<feature type="transmembrane region" description="Helical" evidence="7">
    <location>
        <begin position="78"/>
        <end position="97"/>
    </location>
</feature>
<evidence type="ECO:0000256" key="3">
    <source>
        <dbReference type="ARBA" id="ARBA00022475"/>
    </source>
</evidence>
<dbReference type="PRINTS" id="PR01035">
    <property type="entry name" value="TCRTETA"/>
</dbReference>
<dbReference type="RefSeq" id="WP_092589344.1">
    <property type="nucleotide sequence ID" value="NZ_FMWL01000002.1"/>
</dbReference>
<keyword evidence="3" id="KW-1003">Cell membrane</keyword>